<dbReference type="RefSeq" id="WP_201429588.1">
    <property type="nucleotide sequence ID" value="NZ_JAEQBW010000001.1"/>
</dbReference>
<evidence type="ECO:0000259" key="2">
    <source>
        <dbReference type="Pfam" id="PF22422"/>
    </source>
</evidence>
<protein>
    <submittedName>
        <fullName evidence="3">Amylo-alpha-1,6-glucosidase</fullName>
    </submittedName>
</protein>
<dbReference type="Gene3D" id="1.50.10.10">
    <property type="match status" value="1"/>
</dbReference>
<evidence type="ECO:0000313" key="4">
    <source>
        <dbReference type="Proteomes" id="UP000611723"/>
    </source>
</evidence>
<gene>
    <name evidence="3" type="ORF">JKA74_02550</name>
</gene>
<feature type="domain" description="Mannosylglycerate hydrolase MGH1-like glycoside hydrolase" evidence="2">
    <location>
        <begin position="304"/>
        <end position="615"/>
    </location>
</feature>
<comment type="caution">
    <text evidence="3">The sequence shown here is derived from an EMBL/GenBank/DDBJ whole genome shotgun (WGS) entry which is preliminary data.</text>
</comment>
<keyword evidence="4" id="KW-1185">Reference proteome</keyword>
<proteinExistence type="predicted"/>
<reference evidence="3" key="1">
    <citation type="submission" date="2021-01" db="EMBL/GenBank/DDBJ databases">
        <title>Marivirga aurantiaca sp. nov., isolated from intertidal surface sediments.</title>
        <authorList>
            <person name="Zhang M."/>
        </authorList>
    </citation>
    <scope>NUCLEOTIDE SEQUENCE</scope>
    <source>
        <strain evidence="3">S37H4</strain>
    </source>
</reference>
<dbReference type="AlphaFoldDB" id="A0A935C5M8"/>
<accession>A0A935C5M8</accession>
<dbReference type="InterPro" id="IPR032856">
    <property type="entry name" value="GDE_N_bis"/>
</dbReference>
<evidence type="ECO:0000259" key="1">
    <source>
        <dbReference type="Pfam" id="PF14742"/>
    </source>
</evidence>
<dbReference type="Proteomes" id="UP000611723">
    <property type="component" value="Unassembled WGS sequence"/>
</dbReference>
<dbReference type="EMBL" id="JAEQBW010000001">
    <property type="protein sequence ID" value="MBK6263904.1"/>
    <property type="molecule type" value="Genomic_DNA"/>
</dbReference>
<name>A0A935C5M8_9BACT</name>
<dbReference type="SUPFAM" id="SSF48208">
    <property type="entry name" value="Six-hairpin glycosidases"/>
    <property type="match status" value="1"/>
</dbReference>
<evidence type="ECO:0000313" key="3">
    <source>
        <dbReference type="EMBL" id="MBK6263904.1"/>
    </source>
</evidence>
<dbReference type="Pfam" id="PF14742">
    <property type="entry name" value="GDE_N_bis"/>
    <property type="match status" value="1"/>
</dbReference>
<dbReference type="InterPro" id="IPR012341">
    <property type="entry name" value="6hp_glycosidase-like_sf"/>
</dbReference>
<dbReference type="PANTHER" id="PTHR34987">
    <property type="entry name" value="C, PUTATIVE (AFU_ORTHOLOGUE AFUA_3G02880)-RELATED"/>
    <property type="match status" value="1"/>
</dbReference>
<feature type="domain" description="Putative glycogen debranching enzyme N-terminal" evidence="1">
    <location>
        <begin position="26"/>
        <end position="219"/>
    </location>
</feature>
<dbReference type="Pfam" id="PF22422">
    <property type="entry name" value="MGH1-like_GH"/>
    <property type="match status" value="1"/>
</dbReference>
<organism evidence="3 4">
    <name type="scientific">Marivirga aurantiaca</name>
    <dbReference type="NCBI Taxonomy" id="2802615"/>
    <lineage>
        <taxon>Bacteria</taxon>
        <taxon>Pseudomonadati</taxon>
        <taxon>Bacteroidota</taxon>
        <taxon>Cytophagia</taxon>
        <taxon>Cytophagales</taxon>
        <taxon>Marivirgaceae</taxon>
        <taxon>Marivirga</taxon>
    </lineage>
</organism>
<dbReference type="GO" id="GO:0005975">
    <property type="term" value="P:carbohydrate metabolic process"/>
    <property type="evidence" value="ECO:0007669"/>
    <property type="project" value="InterPro"/>
</dbReference>
<dbReference type="PANTHER" id="PTHR34987:SF4">
    <property type="entry name" value="ALPHA-L-RHAMNOSIDASE C-TERMINAL DOMAIN-CONTAINING PROTEIN"/>
    <property type="match status" value="1"/>
</dbReference>
<sequence length="739" mass="83191">MNIIEIGNQHYILATSSFADDRTAVLKHGESFGVFDQLGDIHQIGQKSQGLYHEGTRFLSKLAFTMENKRPLLLSSNTSENNEMHAVDLTNPDFSDKSGEMVLRGMIHVLRNKFLLEEVAYEKISFLNFANFSLDFNVELQFEADYDDIFEVRGSYRDKKGECTKPKSKANEILMGYTGLDKISRTTRITFDPPPQHVLGNIIQHNIKLAPKETFDLYVSIAFEVNHKKPQVLSYKHAVKERNNYNASVKKDSAEIFTSNEQFNDWISRSKADMITMVTQTEHGAYPYAGIPWYSTPFGRDGIITAYESLWVEPLIAKGVLKYLAATQATKNDDFTDAEPGKILHEKRGGEMAELGEIPFKQYYGTIDATPLFVCLAGAYFERTGDEETIREIWPNIENAISWIDKYGDIDGDGFVEYATKSSKGLINQGWKDSFDAVFHENGKMAKGPIALCEVQAYVYDAKIQAATMAREFGFSDKASKWTREAEELKEKFNRTFWSESKNTYVLALDGKKKACNVVTSNAGHCLFSGIATKEKAKKVAKSIISESMFSGWGVRTLATEEACYNPMSYHNGSIWPHDNAMIAYGLSRYGLQREVSILLTGMFDTSIHEADQRLPELFCGFKRRKGHGPTAYPVACSPQAWAVGSVYLLLQAALGLNIDARKCEITLHKPVLPPYLNEITIRNLRVDADNIVVLQIRKVNGNLHATLLNGAPKVKVKILNEMPKDKNVEPHQFINIHS</sequence>
<dbReference type="InterPro" id="IPR054491">
    <property type="entry name" value="MGH1-like_GH"/>
</dbReference>
<dbReference type="InterPro" id="IPR008928">
    <property type="entry name" value="6-hairpin_glycosidase_sf"/>
</dbReference>